<evidence type="ECO:0000256" key="1">
    <source>
        <dbReference type="SAM" id="MobiDB-lite"/>
    </source>
</evidence>
<dbReference type="Pfam" id="PF05960">
    <property type="entry name" value="DUF885"/>
    <property type="match status" value="1"/>
</dbReference>
<reference evidence="4" key="1">
    <citation type="submission" date="2025-08" db="UniProtKB">
        <authorList>
            <consortium name="RefSeq"/>
        </authorList>
    </citation>
    <scope>IDENTIFICATION</scope>
    <source>
        <tissue evidence="4">Tentacle</tissue>
    </source>
</reference>
<evidence type="ECO:0000256" key="2">
    <source>
        <dbReference type="SAM" id="Phobius"/>
    </source>
</evidence>
<evidence type="ECO:0000313" key="4">
    <source>
        <dbReference type="RefSeq" id="XP_031564576.1"/>
    </source>
</evidence>
<keyword evidence="2" id="KW-0812">Transmembrane</keyword>
<feature type="compositionally biased region" description="Basic and acidic residues" evidence="1">
    <location>
        <begin position="9"/>
        <end position="21"/>
    </location>
</feature>
<feature type="transmembrane region" description="Helical" evidence="2">
    <location>
        <begin position="50"/>
        <end position="71"/>
    </location>
</feature>
<accession>A0A6P8IBC2</accession>
<dbReference type="PANTHER" id="PTHR33361:SF2">
    <property type="entry name" value="DUF885 DOMAIN-CONTAINING PROTEIN"/>
    <property type="match status" value="1"/>
</dbReference>
<dbReference type="InParanoid" id="A0A6P8IBC2"/>
<sequence length="811" mass="91876">MAQTSESVRSTELENLTRSDEPTLEESEFPSVGVASNPDKHNSSGKSTKILIVLIVLFSIACLLIGIALIIKANAKCKKMNKESTDLFTSKTCAPSQEAKRVKLFELFRNVQRTFFDLHPNTIGLDALASLEKIKRKYKAYDSRPEAIKNRTDSANTLLNDIANMDTKVSKLKPREKKLLSQIKFYLKHVFGQPYDGDYYTGGWMMGPNFFCWQPMCSLGRELNGHLPLFAPEKAEDIKQLERIFDGYKDTIYQYIDNLKLGIEAGMVRSVEECNAGLNSFKEIFREIYFSNGTGVLKESFGKIVTEPTFFRKLSNETRKKLLNHTGKTAEETIKNSIVDNFGIPMKKLLSFLEKEYSRHCVPSNVSSGLSNRPLSHVYVDGVATKPTNKRLPTGEELNGTNTYTAIMSYFTTTDITPKEVYDKGWEIVKKTYPQAVTVAKQVTGINDTKMAVSQFRAKLKSQSMYFNDAPLPKNESGPDAYVKCSSVEGAKKHCPVRWRTLQKWFKSSREIMSILDPKTIGMFFFTGQKHTTPNCPVTLAPDFNPSSAAQSYENSDPNCTRPCSYNVPFFLTNMGPSFSEWSVNAHEARPGHHTQGQGYQEHFLDTCGGIGTWLNQVARFDAFSEGWGLYAESMIGEDTDTYEGRPLMKYGWLKWQIWRALRLVVDAGLHSRGLTRQQALDLFDKYAWDDSDIREKELTRYQSGPGQATAYMIGQLTITKLRRYATDKLGEKFVLKDFHYQVLSQGSAPLSFLINHIEHYVKCKLNTNEPGCEYILSPPSPSSKHISYVRTLEGNSVHLPHFPYRSRGYL</sequence>
<dbReference type="GeneID" id="116299978"/>
<dbReference type="Proteomes" id="UP000515163">
    <property type="component" value="Unplaced"/>
</dbReference>
<protein>
    <submittedName>
        <fullName evidence="4">Uncharacterized protein LOC116299978</fullName>
    </submittedName>
</protein>
<dbReference type="InterPro" id="IPR010281">
    <property type="entry name" value="DUF885"/>
</dbReference>
<organism evidence="3 4">
    <name type="scientific">Actinia tenebrosa</name>
    <name type="common">Australian red waratah sea anemone</name>
    <dbReference type="NCBI Taxonomy" id="6105"/>
    <lineage>
        <taxon>Eukaryota</taxon>
        <taxon>Metazoa</taxon>
        <taxon>Cnidaria</taxon>
        <taxon>Anthozoa</taxon>
        <taxon>Hexacorallia</taxon>
        <taxon>Actiniaria</taxon>
        <taxon>Actiniidae</taxon>
        <taxon>Actinia</taxon>
    </lineage>
</organism>
<dbReference type="OrthoDB" id="5959877at2759"/>
<dbReference type="PANTHER" id="PTHR33361">
    <property type="entry name" value="GLR0591 PROTEIN"/>
    <property type="match status" value="1"/>
</dbReference>
<evidence type="ECO:0000313" key="3">
    <source>
        <dbReference type="Proteomes" id="UP000515163"/>
    </source>
</evidence>
<dbReference type="KEGG" id="aten:116299978"/>
<keyword evidence="3" id="KW-1185">Reference proteome</keyword>
<keyword evidence="2" id="KW-0472">Membrane</keyword>
<keyword evidence="2" id="KW-1133">Transmembrane helix</keyword>
<name>A0A6P8IBC2_ACTTE</name>
<dbReference type="RefSeq" id="XP_031564576.1">
    <property type="nucleotide sequence ID" value="XM_031708716.1"/>
</dbReference>
<feature type="region of interest" description="Disordered" evidence="1">
    <location>
        <begin position="1"/>
        <end position="43"/>
    </location>
</feature>
<gene>
    <name evidence="4" type="primary">LOC116299978</name>
</gene>
<dbReference type="AlphaFoldDB" id="A0A6P8IBC2"/>
<proteinExistence type="predicted"/>